<evidence type="ECO:0000313" key="4">
    <source>
        <dbReference type="Proteomes" id="UP000029223"/>
    </source>
</evidence>
<dbReference type="PANTHER" id="PTHR38109">
    <property type="entry name" value="PROTEIN YCGL"/>
    <property type="match status" value="1"/>
</dbReference>
<dbReference type="InterPro" id="IPR038068">
    <property type="entry name" value="YcgL-like_sf"/>
</dbReference>
<dbReference type="InterPro" id="IPR027354">
    <property type="entry name" value="YcgL_dom"/>
</dbReference>
<dbReference type="EMBL" id="BBMS01000001">
    <property type="protein sequence ID" value="GAL23621.1"/>
    <property type="molecule type" value="Genomic_DNA"/>
</dbReference>
<organism evidence="3 4">
    <name type="scientific">Vibrio variabilis</name>
    <dbReference type="NCBI Taxonomy" id="990271"/>
    <lineage>
        <taxon>Bacteria</taxon>
        <taxon>Pseudomonadati</taxon>
        <taxon>Pseudomonadota</taxon>
        <taxon>Gammaproteobacteria</taxon>
        <taxon>Vibrionales</taxon>
        <taxon>Vibrionaceae</taxon>
        <taxon>Vibrio</taxon>
    </lineage>
</organism>
<reference evidence="4" key="1">
    <citation type="submission" date="2014-09" db="EMBL/GenBank/DDBJ databases">
        <title>Vibrio variabilis JCM 19239. (C206) whole genome shotgun sequence.</title>
        <authorList>
            <person name="Sawabe T."/>
            <person name="Meirelles P."/>
            <person name="Nakanishi M."/>
            <person name="Sayaka M."/>
            <person name="Hattori M."/>
            <person name="Ohkuma M."/>
        </authorList>
    </citation>
    <scope>NUCLEOTIDE SEQUENCE [LARGE SCALE GENOMIC DNA]</scope>
    <source>
        <strain evidence="4">JCM 19239</strain>
    </source>
</reference>
<dbReference type="PANTHER" id="PTHR38109:SF1">
    <property type="entry name" value="PROTEIN YCGL"/>
    <property type="match status" value="1"/>
</dbReference>
<dbReference type="HAMAP" id="MF_01866">
    <property type="entry name" value="UPF0745"/>
    <property type="match status" value="1"/>
</dbReference>
<dbReference type="Pfam" id="PF05166">
    <property type="entry name" value="YcgL"/>
    <property type="match status" value="1"/>
</dbReference>
<comment type="caution">
    <text evidence="3">The sequence shown here is derived from an EMBL/GenBank/DDBJ whole genome shotgun (WGS) entry which is preliminary data.</text>
</comment>
<dbReference type="PROSITE" id="PS51648">
    <property type="entry name" value="YCGL"/>
    <property type="match status" value="1"/>
</dbReference>
<feature type="domain" description="YcgL" evidence="2">
    <location>
        <begin position="1"/>
        <end position="84"/>
    </location>
</feature>
<keyword evidence="4" id="KW-1185">Reference proteome</keyword>
<sequence length="100" mass="11603">MLCSIYKSTKKDGAYLYIAKKDDFTPVPEALMDMFGRPQFVMVVNLAGRTLALVDVEKVKTSINEEAFSYNYHHRQKTYWINIKSRKLNRNNPTAQGRAR</sequence>
<evidence type="ECO:0000256" key="1">
    <source>
        <dbReference type="HAMAP-Rule" id="MF_01866"/>
    </source>
</evidence>
<dbReference type="Gene3D" id="3.10.510.20">
    <property type="entry name" value="YcgL domain"/>
    <property type="match status" value="1"/>
</dbReference>
<gene>
    <name evidence="3" type="ORF">JCM19239_7575</name>
</gene>
<dbReference type="Proteomes" id="UP000029223">
    <property type="component" value="Unassembled WGS sequence"/>
</dbReference>
<proteinExistence type="inferred from homology"/>
<dbReference type="SUPFAM" id="SSF160191">
    <property type="entry name" value="YcgL-like"/>
    <property type="match status" value="1"/>
</dbReference>
<evidence type="ECO:0000313" key="3">
    <source>
        <dbReference type="EMBL" id="GAL23621.1"/>
    </source>
</evidence>
<name>A0ABQ0J4F3_9VIBR</name>
<evidence type="ECO:0000259" key="2">
    <source>
        <dbReference type="PROSITE" id="PS51648"/>
    </source>
</evidence>
<accession>A0ABQ0J4F3</accession>
<protein>
    <recommendedName>
        <fullName evidence="1">YcgL domain-containing protein JCM19239_7575</fullName>
    </recommendedName>
</protein>